<organism evidence="1 2">
    <name type="scientific">Sporanaerobium hydrogeniformans</name>
    <dbReference type="NCBI Taxonomy" id="3072179"/>
    <lineage>
        <taxon>Bacteria</taxon>
        <taxon>Bacillati</taxon>
        <taxon>Bacillota</taxon>
        <taxon>Clostridia</taxon>
        <taxon>Lachnospirales</taxon>
        <taxon>Lachnospiraceae</taxon>
        <taxon>Sporanaerobium</taxon>
    </lineage>
</organism>
<comment type="caution">
    <text evidence="1">The sequence shown here is derived from an EMBL/GenBank/DDBJ whole genome shotgun (WGS) entry which is preliminary data.</text>
</comment>
<dbReference type="EMBL" id="PEDL01000020">
    <property type="protein sequence ID" value="PHV69681.1"/>
    <property type="molecule type" value="Genomic_DNA"/>
</dbReference>
<protein>
    <submittedName>
        <fullName evidence="1">Cytochrome C biogenesis protein CcsB</fullName>
    </submittedName>
</protein>
<accession>A0AC61DAH9</accession>
<evidence type="ECO:0000313" key="1">
    <source>
        <dbReference type="EMBL" id="PHV69681.1"/>
    </source>
</evidence>
<reference evidence="1" key="1">
    <citation type="submission" date="2017-10" db="EMBL/GenBank/DDBJ databases">
        <title>Genome sequence of cellulolytic Lachnospiraceae bacterium XHS1971 isolated from hotspring sediment.</title>
        <authorList>
            <person name="Vasudevan G."/>
            <person name="Joshi A.J."/>
            <person name="Hivarkar S."/>
            <person name="Lanjekar V.B."/>
            <person name="Dhakephalkar P.K."/>
            <person name="Dagar S."/>
        </authorList>
    </citation>
    <scope>NUCLEOTIDE SEQUENCE</scope>
    <source>
        <strain evidence="1">XHS1971</strain>
    </source>
</reference>
<dbReference type="Proteomes" id="UP000224460">
    <property type="component" value="Unassembled WGS sequence"/>
</dbReference>
<sequence>MKEFNLVIVFIEGLFSFFSPCILPVLPIYLSILSNSSIAKLESGETKFTNSALFKNTLGFVLGISATFFLLGSSINVLSTFFSAYKEVITLVGGIIIIFMGLFYVDFIQVKWMNREKRFHMQVSEMKGITSFILGFTFSFGWTPCIGPMLASVLIMSSTATSRLMATWLIAIYTLGFIIPFIVLALFYDKLFKQLEQIKKHMGLIKKLGGIILIIAGVLMAFSGLRDINRSKIIDNPPSQQEEIVNNEENTEEVKVKAIDFTLYDQYGNKHQLSEYEGKTVFLNFWATWCTYCIKEMPYIEELYKEYGENKEDVVILGVAAPNLGREVSEERITQFLADAGHTFPVVYDNDGSTLYQYGINSFPNTFIIDKEGYIQLYAPGAMDKETMREIIEKAR</sequence>
<name>A0AC61DAH9_9FIRM</name>
<proteinExistence type="predicted"/>
<evidence type="ECO:0000313" key="2">
    <source>
        <dbReference type="Proteomes" id="UP000224460"/>
    </source>
</evidence>
<keyword evidence="2" id="KW-1185">Reference proteome</keyword>
<gene>
    <name evidence="1" type="ORF">CS063_14380</name>
</gene>